<dbReference type="Gene3D" id="1.25.40.880">
    <property type="entry name" value="Alkyl sulfatase, dimerisation domain"/>
    <property type="match status" value="1"/>
</dbReference>
<dbReference type="Gene3D" id="3.60.15.30">
    <property type="entry name" value="Metallo-beta-lactamase domain"/>
    <property type="match status" value="1"/>
</dbReference>
<feature type="domain" description="Metallo-beta-lactamase" evidence="6">
    <location>
        <begin position="128"/>
        <end position="350"/>
    </location>
</feature>
<feature type="signal peptide" evidence="5">
    <location>
        <begin position="1"/>
        <end position="26"/>
    </location>
</feature>
<evidence type="ECO:0000256" key="5">
    <source>
        <dbReference type="SAM" id="SignalP"/>
    </source>
</evidence>
<dbReference type="GO" id="GO:0046872">
    <property type="term" value="F:metal ion binding"/>
    <property type="evidence" value="ECO:0007669"/>
    <property type="project" value="UniProtKB-KW"/>
</dbReference>
<dbReference type="STRING" id="198616.SAMN05216193_12044"/>
<comment type="similarity">
    <text evidence="4">Belongs to the metallo-beta-lactamase superfamily. Type III sulfatase family.</text>
</comment>
<dbReference type="Pfam" id="PF00753">
    <property type="entry name" value="Lactamase_B"/>
    <property type="match status" value="1"/>
</dbReference>
<organism evidence="7 8">
    <name type="scientific">Pseudomonas jinjuensis</name>
    <dbReference type="NCBI Taxonomy" id="198616"/>
    <lineage>
        <taxon>Bacteria</taxon>
        <taxon>Pseudomonadati</taxon>
        <taxon>Pseudomonadota</taxon>
        <taxon>Gammaproteobacteria</taxon>
        <taxon>Pseudomonadales</taxon>
        <taxon>Pseudomonadaceae</taxon>
        <taxon>Pseudomonas</taxon>
    </lineage>
</organism>
<evidence type="ECO:0000313" key="7">
    <source>
        <dbReference type="EMBL" id="SDP02765.1"/>
    </source>
</evidence>
<evidence type="ECO:0000259" key="6">
    <source>
        <dbReference type="SMART" id="SM00849"/>
    </source>
</evidence>
<sequence length="654" mass="70929">MQPRSSALLLATAIASLGWLAIPASADEAGKAPSSFTEQRHAAALAALPKDLAKEEDFASRGFIATRAKPQILQADGKPSADLNSYAFIEGKAPASVDPALWEHSRLAAKHGLFKVTDGIYQVRGFDVSNITFIQSDNGYIVVDPLTSGDASRAALELLRQHVGDKPVTAVIYTHPHSDHFAGVGGIVDAQKVASGEIPVIAPVGFMKELVQEWILAGNAMGRRGFYQFGLELPPGERGKVGLGMGPFVAFGQYSLIPPTRTISEPMQRLTVDGLEIVFQLTPGAEAPTEFNFYIPRYKALCSAETATSSLHNVLTLRGAEVRDAKAWADYLTEAQDKFGDAELVFMTHHWPRFGKGEVHDFLGNQRDTYKFLHDQSVRMMNLGMTPDEIAENLTLPAELSRLWYNRGFYGTLKHNAKAVYQKYMGWYDGIPADLDRQPPVARAKRYVAALGGADAALKQVRAAMDKGDYRWAAELGNHLVFADPQSKAARGVLADAYEQLGYQAQSAVWRNIYLTGAMELRNGGVHKFAGAKRNELVAAASTGDLLDLLATRLDPARAAGKQTGFNLQVSDRGDQVLVTVHNSVLVHRQDASDAQLPTIRAQLNGLLAVLLAGMPVDQAVAHGLIEQGQDLAALTTLAGLIENPQLEFNIIEP</sequence>
<dbReference type="EMBL" id="FNIJ01000020">
    <property type="protein sequence ID" value="SDP02765.1"/>
    <property type="molecule type" value="Genomic_DNA"/>
</dbReference>
<dbReference type="Proteomes" id="UP000242957">
    <property type="component" value="Unassembled WGS sequence"/>
</dbReference>
<dbReference type="InterPro" id="IPR036866">
    <property type="entry name" value="RibonucZ/Hydroxyglut_hydro"/>
</dbReference>
<evidence type="ECO:0000256" key="4">
    <source>
        <dbReference type="ARBA" id="ARBA00033751"/>
    </source>
</evidence>
<dbReference type="PANTHER" id="PTHR43223:SF1">
    <property type="entry name" value="ALKYL_ARYL-SULFATASE BDS1"/>
    <property type="match status" value="1"/>
</dbReference>
<dbReference type="InterPro" id="IPR052195">
    <property type="entry name" value="Bact_Alkyl/Aryl-Sulfatase"/>
</dbReference>
<dbReference type="GO" id="GO:0018741">
    <property type="term" value="F:linear primary-alkylsulfatase activity"/>
    <property type="evidence" value="ECO:0007669"/>
    <property type="project" value="InterPro"/>
</dbReference>
<evidence type="ECO:0000256" key="3">
    <source>
        <dbReference type="ARBA" id="ARBA00022833"/>
    </source>
</evidence>
<dbReference type="PANTHER" id="PTHR43223">
    <property type="entry name" value="ALKYL/ARYL-SULFATASE"/>
    <property type="match status" value="1"/>
</dbReference>
<dbReference type="InterPro" id="IPR036527">
    <property type="entry name" value="SCP2_sterol-bd_dom_sf"/>
</dbReference>
<reference evidence="8" key="1">
    <citation type="submission" date="2016-10" db="EMBL/GenBank/DDBJ databases">
        <authorList>
            <person name="Varghese N."/>
            <person name="Submissions S."/>
        </authorList>
    </citation>
    <scope>NUCLEOTIDE SEQUENCE [LARGE SCALE GENOMIC DNA]</scope>
    <source>
        <strain evidence="8">JCM 21621</strain>
    </source>
</reference>
<dbReference type="InterPro" id="IPR038536">
    <property type="entry name" value="Alkyl/aryl-sulf_dimr_sf"/>
</dbReference>
<dbReference type="InterPro" id="IPR029229">
    <property type="entry name" value="Alkyl_sulf_C"/>
</dbReference>
<dbReference type="InterPro" id="IPR044097">
    <property type="entry name" value="Bds1/SdsA1_MBL-fold"/>
</dbReference>
<dbReference type="Gene3D" id="3.30.1050.10">
    <property type="entry name" value="SCP2 sterol-binding domain"/>
    <property type="match status" value="1"/>
</dbReference>
<evidence type="ECO:0000256" key="1">
    <source>
        <dbReference type="ARBA" id="ARBA00022723"/>
    </source>
</evidence>
<dbReference type="InterPro" id="IPR029228">
    <property type="entry name" value="Alkyl_sulf_dimr"/>
</dbReference>
<proteinExistence type="inferred from homology"/>
<dbReference type="Pfam" id="PF14864">
    <property type="entry name" value="Alkyl_sulf_C"/>
    <property type="match status" value="1"/>
</dbReference>
<gene>
    <name evidence="7" type="ORF">SAMN05216193_12044</name>
</gene>
<evidence type="ECO:0000313" key="8">
    <source>
        <dbReference type="Proteomes" id="UP000242957"/>
    </source>
</evidence>
<dbReference type="GO" id="GO:0018909">
    <property type="term" value="P:dodecyl sulfate metabolic process"/>
    <property type="evidence" value="ECO:0007669"/>
    <property type="project" value="InterPro"/>
</dbReference>
<dbReference type="Pfam" id="PF14863">
    <property type="entry name" value="Alkyl_sulf_dimr"/>
    <property type="match status" value="1"/>
</dbReference>
<keyword evidence="1" id="KW-0479">Metal-binding</keyword>
<dbReference type="RefSeq" id="WP_169720281.1">
    <property type="nucleotide sequence ID" value="NZ_FNIJ01000020.1"/>
</dbReference>
<keyword evidence="8" id="KW-1185">Reference proteome</keyword>
<dbReference type="GO" id="GO:0046983">
    <property type="term" value="F:protein dimerization activity"/>
    <property type="evidence" value="ECO:0007669"/>
    <property type="project" value="InterPro"/>
</dbReference>
<keyword evidence="2" id="KW-0378">Hydrolase</keyword>
<feature type="chain" id="PRO_5017399783" evidence="5">
    <location>
        <begin position="27"/>
        <end position="654"/>
    </location>
</feature>
<keyword evidence="5" id="KW-0732">Signal</keyword>
<dbReference type="CDD" id="cd07710">
    <property type="entry name" value="arylsulfatase_Sdsa1-like_MBL-fold"/>
    <property type="match status" value="1"/>
</dbReference>
<evidence type="ECO:0000256" key="2">
    <source>
        <dbReference type="ARBA" id="ARBA00022801"/>
    </source>
</evidence>
<name>A0A1H0PDJ8_9PSED</name>
<protein>
    <submittedName>
        <fullName evidence="7">Alkyl sulfatase BDS1, metallo-beta-lactamase superfamily</fullName>
    </submittedName>
</protein>
<dbReference type="SUPFAM" id="SSF55718">
    <property type="entry name" value="SCP-like"/>
    <property type="match status" value="1"/>
</dbReference>
<dbReference type="InterPro" id="IPR001279">
    <property type="entry name" value="Metallo-B-lactamas"/>
</dbReference>
<dbReference type="SUPFAM" id="SSF56281">
    <property type="entry name" value="Metallo-hydrolase/oxidoreductase"/>
    <property type="match status" value="1"/>
</dbReference>
<accession>A0A1H0PDJ8</accession>
<keyword evidence="3" id="KW-0862">Zinc</keyword>
<dbReference type="AlphaFoldDB" id="A0A1H0PDJ8"/>
<dbReference type="SMART" id="SM00849">
    <property type="entry name" value="Lactamase_B"/>
    <property type="match status" value="1"/>
</dbReference>